<organism evidence="2 3">
    <name type="scientific">Niallia alba</name>
    <dbReference type="NCBI Taxonomy" id="2729105"/>
    <lineage>
        <taxon>Bacteria</taxon>
        <taxon>Bacillati</taxon>
        <taxon>Bacillota</taxon>
        <taxon>Bacilli</taxon>
        <taxon>Bacillales</taxon>
        <taxon>Bacillaceae</taxon>
        <taxon>Niallia</taxon>
    </lineage>
</organism>
<proteinExistence type="predicted"/>
<comment type="caution">
    <text evidence="2">The sequence shown here is derived from an EMBL/GenBank/DDBJ whole genome shotgun (WGS) entry which is preliminary data.</text>
</comment>
<evidence type="ECO:0000313" key="2">
    <source>
        <dbReference type="EMBL" id="NMO76387.1"/>
    </source>
</evidence>
<accession>A0A7Y0K6E7</accession>
<reference evidence="2 3" key="1">
    <citation type="submission" date="2020-04" db="EMBL/GenBank/DDBJ databases">
        <title>Bacillus sp. UniB3 isolated from commercial digestive syrup.</title>
        <authorList>
            <person name="Thorat V."/>
            <person name="Kirdat K."/>
            <person name="Tiwarekar B."/>
            <person name="Yadav A."/>
        </authorList>
    </citation>
    <scope>NUCLEOTIDE SEQUENCE [LARGE SCALE GENOMIC DNA]</scope>
    <source>
        <strain evidence="2 3">UniB3</strain>
    </source>
</reference>
<dbReference type="AlphaFoldDB" id="A0A7Y0K6E7"/>
<sequence length="52" mass="5789">MKAEIVGGSRKSGVHGEDDSEIVGGSGKSGVHREDESRNCWRKQEKWCSWRG</sequence>
<evidence type="ECO:0000256" key="1">
    <source>
        <dbReference type="SAM" id="MobiDB-lite"/>
    </source>
</evidence>
<name>A0A7Y0K6E7_9BACI</name>
<evidence type="ECO:0000313" key="3">
    <source>
        <dbReference type="Proteomes" id="UP000588491"/>
    </source>
</evidence>
<dbReference type="Proteomes" id="UP000588491">
    <property type="component" value="Unassembled WGS sequence"/>
</dbReference>
<dbReference type="RefSeq" id="WP_169187954.1">
    <property type="nucleotide sequence ID" value="NZ_JABBPK010000001.1"/>
</dbReference>
<keyword evidence="3" id="KW-1185">Reference proteome</keyword>
<gene>
    <name evidence="2" type="ORF">HHU08_05095</name>
</gene>
<dbReference type="EMBL" id="JABBPK010000001">
    <property type="protein sequence ID" value="NMO76387.1"/>
    <property type="molecule type" value="Genomic_DNA"/>
</dbReference>
<protein>
    <submittedName>
        <fullName evidence="2">Uncharacterized protein</fullName>
    </submittedName>
</protein>
<feature type="region of interest" description="Disordered" evidence="1">
    <location>
        <begin position="1"/>
        <end position="36"/>
    </location>
</feature>